<keyword evidence="2" id="KW-1185">Reference proteome</keyword>
<gene>
    <name evidence="1" type="ORF">DPMN_060407</name>
</gene>
<reference evidence="1" key="1">
    <citation type="journal article" date="2019" name="bioRxiv">
        <title>The Genome of the Zebra Mussel, Dreissena polymorpha: A Resource for Invasive Species Research.</title>
        <authorList>
            <person name="McCartney M.A."/>
            <person name="Auch B."/>
            <person name="Kono T."/>
            <person name="Mallez S."/>
            <person name="Zhang Y."/>
            <person name="Obille A."/>
            <person name="Becker A."/>
            <person name="Abrahante J.E."/>
            <person name="Garbe J."/>
            <person name="Badalamenti J.P."/>
            <person name="Herman A."/>
            <person name="Mangelson H."/>
            <person name="Liachko I."/>
            <person name="Sullivan S."/>
            <person name="Sone E.D."/>
            <person name="Koren S."/>
            <person name="Silverstein K.A.T."/>
            <person name="Beckman K.B."/>
            <person name="Gohl D.M."/>
        </authorList>
    </citation>
    <scope>NUCLEOTIDE SEQUENCE</scope>
    <source>
        <strain evidence="1">Duluth1</strain>
        <tissue evidence="1">Whole animal</tissue>
    </source>
</reference>
<proteinExistence type="predicted"/>
<sequence>MDHLTSNKAKELLNKLLLDSQQKSFMWQRCYLHDSLSQTSWTIDTQSYWRVCGICRIVDLEEEKFFVWHGP</sequence>
<evidence type="ECO:0000313" key="2">
    <source>
        <dbReference type="Proteomes" id="UP000828390"/>
    </source>
</evidence>
<evidence type="ECO:0000313" key="1">
    <source>
        <dbReference type="EMBL" id="KAH3717614.1"/>
    </source>
</evidence>
<organism evidence="1 2">
    <name type="scientific">Dreissena polymorpha</name>
    <name type="common">Zebra mussel</name>
    <name type="synonym">Mytilus polymorpha</name>
    <dbReference type="NCBI Taxonomy" id="45954"/>
    <lineage>
        <taxon>Eukaryota</taxon>
        <taxon>Metazoa</taxon>
        <taxon>Spiralia</taxon>
        <taxon>Lophotrochozoa</taxon>
        <taxon>Mollusca</taxon>
        <taxon>Bivalvia</taxon>
        <taxon>Autobranchia</taxon>
        <taxon>Heteroconchia</taxon>
        <taxon>Euheterodonta</taxon>
        <taxon>Imparidentia</taxon>
        <taxon>Neoheterodontei</taxon>
        <taxon>Myida</taxon>
        <taxon>Dreissenoidea</taxon>
        <taxon>Dreissenidae</taxon>
        <taxon>Dreissena</taxon>
    </lineage>
</organism>
<accession>A0A9D4C5Y1</accession>
<dbReference type="EMBL" id="JAIWYP010000013">
    <property type="protein sequence ID" value="KAH3717614.1"/>
    <property type="molecule type" value="Genomic_DNA"/>
</dbReference>
<dbReference type="Proteomes" id="UP000828390">
    <property type="component" value="Unassembled WGS sequence"/>
</dbReference>
<reference evidence="1" key="2">
    <citation type="submission" date="2020-11" db="EMBL/GenBank/DDBJ databases">
        <authorList>
            <person name="McCartney M.A."/>
            <person name="Auch B."/>
            <person name="Kono T."/>
            <person name="Mallez S."/>
            <person name="Becker A."/>
            <person name="Gohl D.M."/>
            <person name="Silverstein K.A.T."/>
            <person name="Koren S."/>
            <person name="Bechman K.B."/>
            <person name="Herman A."/>
            <person name="Abrahante J.E."/>
            <person name="Garbe J."/>
        </authorList>
    </citation>
    <scope>NUCLEOTIDE SEQUENCE</scope>
    <source>
        <strain evidence="1">Duluth1</strain>
        <tissue evidence="1">Whole animal</tissue>
    </source>
</reference>
<comment type="caution">
    <text evidence="1">The sequence shown here is derived from an EMBL/GenBank/DDBJ whole genome shotgun (WGS) entry which is preliminary data.</text>
</comment>
<protein>
    <submittedName>
        <fullName evidence="1">Uncharacterized protein</fullName>
    </submittedName>
</protein>
<dbReference type="AlphaFoldDB" id="A0A9D4C5Y1"/>
<name>A0A9D4C5Y1_DREPO</name>